<evidence type="ECO:0000256" key="1">
    <source>
        <dbReference type="SAM" id="SignalP"/>
    </source>
</evidence>
<reference evidence="2 3" key="1">
    <citation type="submission" date="2020-08" db="EMBL/GenBank/DDBJ databases">
        <title>Genome sequence of Sphingomonas sediminicola KACC 15039T.</title>
        <authorList>
            <person name="Hyun D.-W."/>
            <person name="Bae J.-W."/>
        </authorList>
    </citation>
    <scope>NUCLEOTIDE SEQUENCE [LARGE SCALE GENOMIC DNA]</scope>
    <source>
        <strain evidence="2 3">KACC 15039</strain>
    </source>
</reference>
<feature type="signal peptide" evidence="1">
    <location>
        <begin position="1"/>
        <end position="25"/>
    </location>
</feature>
<accession>A0ABX6TCK7</accession>
<dbReference type="EMBL" id="CP060782">
    <property type="protein sequence ID" value="QNP46740.1"/>
    <property type="molecule type" value="Genomic_DNA"/>
</dbReference>
<dbReference type="Proteomes" id="UP000516105">
    <property type="component" value="Chromosome"/>
</dbReference>
<evidence type="ECO:0008006" key="4">
    <source>
        <dbReference type="Google" id="ProtNLM"/>
    </source>
</evidence>
<feature type="chain" id="PRO_5046444501" description="DUF2541 family protein" evidence="1">
    <location>
        <begin position="26"/>
        <end position="117"/>
    </location>
</feature>
<gene>
    <name evidence="2" type="ORF">H9L14_06680</name>
</gene>
<proteinExistence type="predicted"/>
<evidence type="ECO:0000313" key="3">
    <source>
        <dbReference type="Proteomes" id="UP000516105"/>
    </source>
</evidence>
<organism evidence="2 3">
    <name type="scientific">Sphingomonas sediminicola</name>
    <dbReference type="NCBI Taxonomy" id="386874"/>
    <lineage>
        <taxon>Bacteria</taxon>
        <taxon>Pseudomonadati</taxon>
        <taxon>Pseudomonadota</taxon>
        <taxon>Alphaproteobacteria</taxon>
        <taxon>Sphingomonadales</taxon>
        <taxon>Sphingomonadaceae</taxon>
        <taxon>Sphingomonas</taxon>
    </lineage>
</organism>
<protein>
    <recommendedName>
        <fullName evidence="4">DUF2541 family protein</fullName>
    </recommendedName>
</protein>
<sequence>MRTYVLMSALALGAAGMVAAVPADAQQRHHGGSSWRTIGYKTVSGGVDTDRISVQGHALYRQVRLCVFNAPIVMRDFDVRFENGGHQDVRVRQRIGAGACTRNIDLAGNRGTSRPCA</sequence>
<dbReference type="RefSeq" id="WP_187709693.1">
    <property type="nucleotide sequence ID" value="NZ_CP060782.1"/>
</dbReference>
<name>A0ABX6TCK7_9SPHN</name>
<evidence type="ECO:0000313" key="2">
    <source>
        <dbReference type="EMBL" id="QNP46740.1"/>
    </source>
</evidence>
<keyword evidence="1" id="KW-0732">Signal</keyword>
<keyword evidence="3" id="KW-1185">Reference proteome</keyword>